<gene>
    <name evidence="2" type="ORF">ACFOGJ_12625</name>
</gene>
<dbReference type="InterPro" id="IPR037401">
    <property type="entry name" value="SnoaL-like"/>
</dbReference>
<evidence type="ECO:0000259" key="1">
    <source>
        <dbReference type="Pfam" id="PF12680"/>
    </source>
</evidence>
<comment type="caution">
    <text evidence="2">The sequence shown here is derived from an EMBL/GenBank/DDBJ whole genome shotgun (WGS) entry which is preliminary data.</text>
</comment>
<protein>
    <submittedName>
        <fullName evidence="2">Nuclear transport factor 2 family protein</fullName>
    </submittedName>
</protein>
<evidence type="ECO:0000313" key="2">
    <source>
        <dbReference type="EMBL" id="MFC3228083.1"/>
    </source>
</evidence>
<keyword evidence="3" id="KW-1185">Reference proteome</keyword>
<dbReference type="EMBL" id="JBHRTR010000027">
    <property type="protein sequence ID" value="MFC3228083.1"/>
    <property type="molecule type" value="Genomic_DNA"/>
</dbReference>
<reference evidence="3" key="1">
    <citation type="journal article" date="2019" name="Int. J. Syst. Evol. Microbiol.">
        <title>The Global Catalogue of Microorganisms (GCM) 10K type strain sequencing project: providing services to taxonomists for standard genome sequencing and annotation.</title>
        <authorList>
            <consortium name="The Broad Institute Genomics Platform"/>
            <consortium name="The Broad Institute Genome Sequencing Center for Infectious Disease"/>
            <person name="Wu L."/>
            <person name="Ma J."/>
        </authorList>
    </citation>
    <scope>NUCLEOTIDE SEQUENCE [LARGE SCALE GENOMIC DNA]</scope>
    <source>
        <strain evidence="3">KCTC 42964</strain>
    </source>
</reference>
<dbReference type="Pfam" id="PF12680">
    <property type="entry name" value="SnoaL_2"/>
    <property type="match status" value="1"/>
</dbReference>
<dbReference type="InterPro" id="IPR032710">
    <property type="entry name" value="NTF2-like_dom_sf"/>
</dbReference>
<accession>A0ABV7L0A6</accession>
<feature type="domain" description="SnoaL-like" evidence="1">
    <location>
        <begin position="5"/>
        <end position="100"/>
    </location>
</feature>
<dbReference type="RefSeq" id="WP_379900856.1">
    <property type="nucleotide sequence ID" value="NZ_JBHRTR010000027.1"/>
</dbReference>
<dbReference type="SUPFAM" id="SSF54427">
    <property type="entry name" value="NTF2-like"/>
    <property type="match status" value="1"/>
</dbReference>
<dbReference type="Proteomes" id="UP001595528">
    <property type="component" value="Unassembled WGS sequence"/>
</dbReference>
<organism evidence="2 3">
    <name type="scientific">Marinibaculum pumilum</name>
    <dbReference type="NCBI Taxonomy" id="1766165"/>
    <lineage>
        <taxon>Bacteria</taxon>
        <taxon>Pseudomonadati</taxon>
        <taxon>Pseudomonadota</taxon>
        <taxon>Alphaproteobacteria</taxon>
        <taxon>Rhodospirillales</taxon>
        <taxon>Rhodospirillaceae</taxon>
        <taxon>Marinibaculum</taxon>
    </lineage>
</organism>
<proteinExistence type="predicted"/>
<sequence>MPAPVQAFFDADRTAEGAFPADAFAPDATVRDEGKAHAGRDAIAAWWQAAKAAYGHSSKPCEIAEEGGTTIVLGRVTGRFPGSPAMLSFAFRLHDGRIAALEIGA</sequence>
<evidence type="ECO:0000313" key="3">
    <source>
        <dbReference type="Proteomes" id="UP001595528"/>
    </source>
</evidence>
<dbReference type="Gene3D" id="3.10.450.50">
    <property type="match status" value="1"/>
</dbReference>
<name>A0ABV7L0A6_9PROT</name>